<dbReference type="KEGG" id="mjh:JH146_0730"/>
<keyword evidence="3" id="KW-1185">Reference proteome</keyword>
<dbReference type="Pfam" id="PF13576">
    <property type="entry name" value="Pentapeptide_3"/>
    <property type="match status" value="1"/>
</dbReference>
<name>A0A076LGL4_9EURY</name>
<dbReference type="AlphaFoldDB" id="A0A076LGL4"/>
<proteinExistence type="predicted"/>
<evidence type="ECO:0000256" key="1">
    <source>
        <dbReference type="SAM" id="Phobius"/>
    </source>
</evidence>
<dbReference type="Gene3D" id="2.160.20.80">
    <property type="entry name" value="E3 ubiquitin-protein ligase SopA"/>
    <property type="match status" value="1"/>
</dbReference>
<gene>
    <name evidence="2" type="ORF">JH146_0730</name>
</gene>
<dbReference type="HOGENOM" id="CLU_037290_0_0_2"/>
<dbReference type="InterPro" id="IPR001646">
    <property type="entry name" value="5peptide_repeat"/>
</dbReference>
<reference evidence="2 3" key="1">
    <citation type="journal article" date="2015" name="Int. J. Syst. Evol. Microbiol.">
        <title>M ethanocaldococcus bathoardescens sp. nov., a hyperthermophilic methanogen isolated from a volcanically active deep-sea hydrothermal vent.</title>
        <authorList>
            <person name="Stewart L.C."/>
            <person name="Jung J.H."/>
            <person name="Kim Y.T."/>
            <person name="Kwon S.W."/>
            <person name="Park C.S."/>
            <person name="Holden J.F."/>
        </authorList>
    </citation>
    <scope>NUCLEOTIDE SEQUENCE [LARGE SCALE GENOMIC DNA]</scope>
    <source>
        <strain evidence="2 3">JH146</strain>
    </source>
</reference>
<feature type="transmembrane region" description="Helical" evidence="1">
    <location>
        <begin position="416"/>
        <end position="434"/>
    </location>
</feature>
<keyword evidence="1" id="KW-0812">Transmembrane</keyword>
<keyword evidence="1" id="KW-1133">Transmembrane helix</keyword>
<feature type="transmembrane region" description="Helical" evidence="1">
    <location>
        <begin position="500"/>
        <end position="517"/>
    </location>
</feature>
<evidence type="ECO:0008006" key="4">
    <source>
        <dbReference type="Google" id="ProtNLM"/>
    </source>
</evidence>
<accession>A0A076LGL4</accession>
<dbReference type="STRING" id="1301915.JH146_0730"/>
<evidence type="ECO:0000313" key="3">
    <source>
        <dbReference type="Proteomes" id="UP000028781"/>
    </source>
</evidence>
<dbReference type="EMBL" id="CP009149">
    <property type="protein sequence ID" value="AIJ05578.1"/>
    <property type="molecule type" value="Genomic_DNA"/>
</dbReference>
<sequence length="524" mass="61712">MFIDALKNRRDFWLENCIVEGDINILNIYERIKEKIKDKNDKNRLKELITKRDDDKGTIVEINIDIHICIDNVEFKGNFILYYISRNIEIIKTIFKNGIVFSNSTFEKDVVFMKSTFENMSIFGNLTFKGRVDFSNAIFKKTEFSRLIFEKETFFNNSIFENVKFLGCIFENDVLFVETEFNGEKLEFKNLIFKKITKFEEISFKLLIFSECIFEYISHFKSKKDNNGFAVFYKCAFGHKEVIIENFPLSKTSFLLTDMREALILCDEEKEEILSHKLLKLKENAEGIYKEACKILKDDLDYKSVLAEYRNLRISIENNRTYVEASELFIYEMALLKEGFDKEIEQIKQNSRIVQKLDNLLSKLKFVDSILDKIKQHIINDETKNLAKYILLLSGKWIIKFYGAISDYGESITKPIAISLILVLFVFPILLPIISSEYLKHFIDSIGLYIYNLAPEPLKNIILHYNELLEQTLRAFFQLKMNINKNHACDELKTLASYEWLIRIISLILLGSLFIAIKRRLERK</sequence>
<keyword evidence="1" id="KW-0472">Membrane</keyword>
<evidence type="ECO:0000313" key="2">
    <source>
        <dbReference type="EMBL" id="AIJ05578.1"/>
    </source>
</evidence>
<dbReference type="Proteomes" id="UP000028781">
    <property type="component" value="Chromosome"/>
</dbReference>
<organism evidence="2 3">
    <name type="scientific">Methanocaldococcus bathoardescens</name>
    <dbReference type="NCBI Taxonomy" id="1301915"/>
    <lineage>
        <taxon>Archaea</taxon>
        <taxon>Methanobacteriati</taxon>
        <taxon>Methanobacteriota</taxon>
        <taxon>Methanomada group</taxon>
        <taxon>Methanococci</taxon>
        <taxon>Methanococcales</taxon>
        <taxon>Methanocaldococcaceae</taxon>
        <taxon>Methanocaldococcus</taxon>
    </lineage>
</organism>
<protein>
    <recommendedName>
        <fullName evidence="4">Pentapeptide repeat-containing protein</fullName>
    </recommendedName>
</protein>